<keyword evidence="2" id="KW-1185">Reference proteome</keyword>
<organism evidence="1 2">
    <name type="scientific">Trinickia terrae</name>
    <dbReference type="NCBI Taxonomy" id="2571161"/>
    <lineage>
        <taxon>Bacteria</taxon>
        <taxon>Pseudomonadati</taxon>
        <taxon>Pseudomonadota</taxon>
        <taxon>Betaproteobacteria</taxon>
        <taxon>Burkholderiales</taxon>
        <taxon>Burkholderiaceae</taxon>
        <taxon>Trinickia</taxon>
    </lineage>
</organism>
<dbReference type="OrthoDB" id="9013812at2"/>
<gene>
    <name evidence="1" type="ORF">FAZ69_22715</name>
</gene>
<evidence type="ECO:0000313" key="1">
    <source>
        <dbReference type="EMBL" id="TKC83849.1"/>
    </source>
</evidence>
<protein>
    <submittedName>
        <fullName evidence="1">Uncharacterized protein</fullName>
    </submittedName>
</protein>
<dbReference type="Proteomes" id="UP000305539">
    <property type="component" value="Unassembled WGS sequence"/>
</dbReference>
<reference evidence="1 2" key="1">
    <citation type="submission" date="2019-04" db="EMBL/GenBank/DDBJ databases">
        <title>Trinickia sp. 7GSK02, isolated from subtropical forest soil.</title>
        <authorList>
            <person name="Gao Z.-H."/>
            <person name="Qiu L.-H."/>
        </authorList>
    </citation>
    <scope>NUCLEOTIDE SEQUENCE [LARGE SCALE GENOMIC DNA]</scope>
    <source>
        <strain evidence="1 2">7GSK02</strain>
    </source>
</reference>
<comment type="caution">
    <text evidence="1">The sequence shown here is derived from an EMBL/GenBank/DDBJ whole genome shotgun (WGS) entry which is preliminary data.</text>
</comment>
<dbReference type="EMBL" id="SWJE01000013">
    <property type="protein sequence ID" value="TKC83849.1"/>
    <property type="molecule type" value="Genomic_DNA"/>
</dbReference>
<evidence type="ECO:0000313" key="2">
    <source>
        <dbReference type="Proteomes" id="UP000305539"/>
    </source>
</evidence>
<dbReference type="AlphaFoldDB" id="A0A4U1HQU5"/>
<sequence>MLRFKTVMRCCRTEREAVGLCCSYEQRLACATTALAYRLEHAPGDVGRFLSDLISAFPDRLALLLAEAMRAERTRLFVERAARLCAALSTKAERHAFRDQFSDQLCADDLAAFDDLMASEWRRLRGK</sequence>
<dbReference type="RefSeq" id="WP_136897353.1">
    <property type="nucleotide sequence ID" value="NZ_SWJE01000013.1"/>
</dbReference>
<accession>A0A4U1HQU5</accession>
<name>A0A4U1HQU5_9BURK</name>
<proteinExistence type="predicted"/>